<dbReference type="InterPro" id="IPR000917">
    <property type="entry name" value="Sulfatase_N"/>
</dbReference>
<comment type="similarity">
    <text evidence="2">Belongs to the sulfatase family.</text>
</comment>
<evidence type="ECO:0000256" key="4">
    <source>
        <dbReference type="ARBA" id="ARBA00022729"/>
    </source>
</evidence>
<comment type="PTM">
    <text evidence="8">The conversion to 3-oxoalanine (also known as C-formylglycine, FGly), of a serine or cysteine residue in prokaryotes and of a cysteine residue in eukaryotes, is critical for catalytic activity.</text>
</comment>
<name>A0A9D1XP67_9BACT</name>
<dbReference type="PANTHER" id="PTHR42693">
    <property type="entry name" value="ARYLSULFATASE FAMILY MEMBER"/>
    <property type="match status" value="1"/>
</dbReference>
<sequence length="457" mass="51436">MRTLNFISLATMAVAASTQMDVYASAPERPNFVIILCDDMGYGDLSCYGNPTIQTPNIDRMADEGMKLTQFYVGAAISTPSRSALLTGRLPVRNGMYGDRKGVLFPDSKAGLGQDEITIAKVLRQNGYATGCVGKWHLGAFSPYLPTDHGFDYYFGIPYSNDMSPAQNKGSHARNYPPTPLILGDKKIEDEPDQGELTRRYTEKAVEFIHEHAKEPFFLYFAHTFPHIPLYTNARFEGTSKRGLYGDVVEEIDWSVGEVLKALREHGLDDNTFVIFTSDNGPWLTERENGGSAGPLKDGKGTWWEGGFRVPAICWMPGKIAPAINDEMMATMDLYPTFLAMAGIERPEGVVLDGVDQSGFLFEEKRSARDEVYYWWGSELMAVRKGEWKYYFKTIKDQYLRTCQIEIPAEPLLYNVEVDISEKFNQAKSHPEIVRALIELGENHKRDMKIKPSVCDM</sequence>
<dbReference type="Pfam" id="PF00884">
    <property type="entry name" value="Sulfatase"/>
    <property type="match status" value="1"/>
</dbReference>
<dbReference type="PROSITE" id="PS00523">
    <property type="entry name" value="SULFATASE_1"/>
    <property type="match status" value="1"/>
</dbReference>
<evidence type="ECO:0000313" key="10">
    <source>
        <dbReference type="EMBL" id="HIX85232.1"/>
    </source>
</evidence>
<protein>
    <submittedName>
        <fullName evidence="10">Sulfatase</fullName>
    </submittedName>
</protein>
<keyword evidence="3" id="KW-0479">Metal-binding</keyword>
<reference evidence="10" key="1">
    <citation type="journal article" date="2021" name="PeerJ">
        <title>Extensive microbial diversity within the chicken gut microbiome revealed by metagenomics and culture.</title>
        <authorList>
            <person name="Gilroy R."/>
            <person name="Ravi A."/>
            <person name="Getino M."/>
            <person name="Pursley I."/>
            <person name="Horton D.L."/>
            <person name="Alikhan N.F."/>
            <person name="Baker D."/>
            <person name="Gharbi K."/>
            <person name="Hall N."/>
            <person name="Watson M."/>
            <person name="Adriaenssens E.M."/>
            <person name="Foster-Nyarko E."/>
            <person name="Jarju S."/>
            <person name="Secka A."/>
            <person name="Antonio M."/>
            <person name="Oren A."/>
            <person name="Chaudhuri R.R."/>
            <person name="La Ragione R."/>
            <person name="Hildebrand F."/>
            <person name="Pallen M.J."/>
        </authorList>
    </citation>
    <scope>NUCLEOTIDE SEQUENCE</scope>
    <source>
        <strain evidence="10">ChiHecec2B26-12326</strain>
    </source>
</reference>
<dbReference type="EMBL" id="DXEN01000009">
    <property type="protein sequence ID" value="HIX85232.1"/>
    <property type="molecule type" value="Genomic_DNA"/>
</dbReference>
<organism evidence="10 11">
    <name type="scientific">Candidatus Parabacteroides intestinigallinarum</name>
    <dbReference type="NCBI Taxonomy" id="2838722"/>
    <lineage>
        <taxon>Bacteria</taxon>
        <taxon>Pseudomonadati</taxon>
        <taxon>Bacteroidota</taxon>
        <taxon>Bacteroidia</taxon>
        <taxon>Bacteroidales</taxon>
        <taxon>Tannerellaceae</taxon>
        <taxon>Parabacteroides</taxon>
    </lineage>
</organism>
<dbReference type="InterPro" id="IPR017850">
    <property type="entry name" value="Alkaline_phosphatase_core_sf"/>
</dbReference>
<dbReference type="PANTHER" id="PTHR42693:SF33">
    <property type="entry name" value="ARYLSULFATASE"/>
    <property type="match status" value="1"/>
</dbReference>
<dbReference type="Gene3D" id="3.30.1120.10">
    <property type="match status" value="1"/>
</dbReference>
<feature type="modified residue" description="3-oxoalanine (Ser)" evidence="8">
    <location>
        <position position="78"/>
    </location>
</feature>
<comment type="caution">
    <text evidence="10">The sequence shown here is derived from an EMBL/GenBank/DDBJ whole genome shotgun (WGS) entry which is preliminary data.</text>
</comment>
<dbReference type="Pfam" id="PF14707">
    <property type="entry name" value="Sulfatase_C"/>
    <property type="match status" value="1"/>
</dbReference>
<gene>
    <name evidence="10" type="ORF">H9848_01285</name>
</gene>
<comment type="cofactor">
    <cofactor evidence="1">
        <name>Ca(2+)</name>
        <dbReference type="ChEBI" id="CHEBI:29108"/>
    </cofactor>
</comment>
<dbReference type="InterPro" id="IPR024607">
    <property type="entry name" value="Sulfatase_CS"/>
</dbReference>
<dbReference type="InterPro" id="IPR050738">
    <property type="entry name" value="Sulfatase"/>
</dbReference>
<reference evidence="10" key="2">
    <citation type="submission" date="2021-04" db="EMBL/GenBank/DDBJ databases">
        <authorList>
            <person name="Gilroy R."/>
        </authorList>
    </citation>
    <scope>NUCLEOTIDE SEQUENCE</scope>
    <source>
        <strain evidence="10">ChiHecec2B26-12326</strain>
    </source>
</reference>
<dbReference type="GO" id="GO:0046872">
    <property type="term" value="F:metal ion binding"/>
    <property type="evidence" value="ECO:0007669"/>
    <property type="project" value="UniProtKB-KW"/>
</dbReference>
<keyword evidence="5" id="KW-0378">Hydrolase</keyword>
<evidence type="ECO:0000256" key="2">
    <source>
        <dbReference type="ARBA" id="ARBA00008779"/>
    </source>
</evidence>
<dbReference type="Proteomes" id="UP000823847">
    <property type="component" value="Unassembled WGS sequence"/>
</dbReference>
<evidence type="ECO:0000256" key="3">
    <source>
        <dbReference type="ARBA" id="ARBA00022723"/>
    </source>
</evidence>
<dbReference type="FunFam" id="3.40.720.10:FF:000023">
    <property type="entry name" value="Arylsulfatase A"/>
    <property type="match status" value="1"/>
</dbReference>
<evidence type="ECO:0000313" key="11">
    <source>
        <dbReference type="Proteomes" id="UP000823847"/>
    </source>
</evidence>
<evidence type="ECO:0000256" key="1">
    <source>
        <dbReference type="ARBA" id="ARBA00001913"/>
    </source>
</evidence>
<dbReference type="CDD" id="cd16026">
    <property type="entry name" value="GALNS_like"/>
    <property type="match status" value="1"/>
</dbReference>
<proteinExistence type="inferred from homology"/>
<keyword evidence="6" id="KW-0106">Calcium</keyword>
<keyword evidence="7" id="KW-0325">Glycoprotein</keyword>
<evidence type="ECO:0000256" key="7">
    <source>
        <dbReference type="ARBA" id="ARBA00023180"/>
    </source>
</evidence>
<keyword evidence="4" id="KW-0732">Signal</keyword>
<evidence type="ECO:0000256" key="8">
    <source>
        <dbReference type="PIRSR" id="PIRSR600917-52"/>
    </source>
</evidence>
<dbReference type="Gene3D" id="3.40.720.10">
    <property type="entry name" value="Alkaline Phosphatase, subunit A"/>
    <property type="match status" value="1"/>
</dbReference>
<evidence type="ECO:0000256" key="6">
    <source>
        <dbReference type="ARBA" id="ARBA00022837"/>
    </source>
</evidence>
<dbReference type="PROSITE" id="PS00149">
    <property type="entry name" value="SULFATASE_2"/>
    <property type="match status" value="1"/>
</dbReference>
<dbReference type="GO" id="GO:0004065">
    <property type="term" value="F:arylsulfatase activity"/>
    <property type="evidence" value="ECO:0007669"/>
    <property type="project" value="TreeGrafter"/>
</dbReference>
<evidence type="ECO:0000259" key="9">
    <source>
        <dbReference type="Pfam" id="PF00884"/>
    </source>
</evidence>
<accession>A0A9D1XP67</accession>
<dbReference type="SUPFAM" id="SSF53649">
    <property type="entry name" value="Alkaline phosphatase-like"/>
    <property type="match status" value="1"/>
</dbReference>
<dbReference type="AlphaFoldDB" id="A0A9D1XP67"/>
<feature type="domain" description="Sulfatase N-terminal" evidence="9">
    <location>
        <begin position="30"/>
        <end position="344"/>
    </location>
</feature>
<evidence type="ECO:0000256" key="5">
    <source>
        <dbReference type="ARBA" id="ARBA00022801"/>
    </source>
</evidence>